<sequence>MLTLFVLKSGAPDADADRAEKSFAEIALKMIRVDSLKDIYQHNIDTLWYGIIYDNEQADMLLQTALPVFLAYSNADVMILFKKNSNGKASRAPRIFKQGIAVRTDCLLPVNEAAIFDSVLNGWLL</sequence>
<name>A0A6M3IHJ8_9ZZZZ</name>
<proteinExistence type="predicted"/>
<dbReference type="EMBL" id="MT141241">
    <property type="protein sequence ID" value="QJA56854.1"/>
    <property type="molecule type" value="Genomic_DNA"/>
</dbReference>
<accession>A0A6M3IHJ8</accession>
<dbReference type="AlphaFoldDB" id="A0A6M3IHJ8"/>
<gene>
    <name evidence="1" type="ORF">MM415B01783_0012</name>
</gene>
<evidence type="ECO:0000313" key="1">
    <source>
        <dbReference type="EMBL" id="QJA56854.1"/>
    </source>
</evidence>
<organism evidence="1">
    <name type="scientific">viral metagenome</name>
    <dbReference type="NCBI Taxonomy" id="1070528"/>
    <lineage>
        <taxon>unclassified sequences</taxon>
        <taxon>metagenomes</taxon>
        <taxon>organismal metagenomes</taxon>
    </lineage>
</organism>
<protein>
    <submittedName>
        <fullName evidence="1">Uncharacterized protein</fullName>
    </submittedName>
</protein>
<reference evidence="1" key="1">
    <citation type="submission" date="2020-03" db="EMBL/GenBank/DDBJ databases">
        <title>The deep terrestrial virosphere.</title>
        <authorList>
            <person name="Holmfeldt K."/>
            <person name="Nilsson E."/>
            <person name="Simone D."/>
            <person name="Lopez-Fernandez M."/>
            <person name="Wu X."/>
            <person name="de Brujin I."/>
            <person name="Lundin D."/>
            <person name="Andersson A."/>
            <person name="Bertilsson S."/>
            <person name="Dopson M."/>
        </authorList>
    </citation>
    <scope>NUCLEOTIDE SEQUENCE</scope>
    <source>
        <strain evidence="1">MM415B01783</strain>
    </source>
</reference>